<evidence type="ECO:0000256" key="2">
    <source>
        <dbReference type="ARBA" id="ARBA00022801"/>
    </source>
</evidence>
<dbReference type="EMBL" id="UINC01125167">
    <property type="protein sequence ID" value="SVD02812.1"/>
    <property type="molecule type" value="Genomic_DNA"/>
</dbReference>
<sequence length="190" mass="20640">MSTSKKINIVFILADDLAVWAVGCYGNAEILTPNLDRVATTGVRFENFFVTIPVCSASRASFLTGRIPSQHGVHDFIGGHANFGTGPSFLDNEVCYTNVLDNNEWTCGLSGKWHLGSSSLPQCGFSHWFAHPGGASAYNDQDMIRNGITEVVPGYLTNVITDDALAYIDAHAEDKNPFYLSVHYTAPHAP</sequence>
<feature type="non-terminal residue" evidence="4">
    <location>
        <position position="190"/>
    </location>
</feature>
<protein>
    <recommendedName>
        <fullName evidence="3">Sulfatase N-terminal domain-containing protein</fullName>
    </recommendedName>
</protein>
<name>A0A382RZS0_9ZZZZ</name>
<feature type="domain" description="Sulfatase N-terminal" evidence="3">
    <location>
        <begin position="8"/>
        <end position="190"/>
    </location>
</feature>
<organism evidence="4">
    <name type="scientific">marine metagenome</name>
    <dbReference type="NCBI Taxonomy" id="408172"/>
    <lineage>
        <taxon>unclassified sequences</taxon>
        <taxon>metagenomes</taxon>
        <taxon>ecological metagenomes</taxon>
    </lineage>
</organism>
<accession>A0A382RZS0</accession>
<evidence type="ECO:0000259" key="3">
    <source>
        <dbReference type="Pfam" id="PF00884"/>
    </source>
</evidence>
<dbReference type="InterPro" id="IPR017850">
    <property type="entry name" value="Alkaline_phosphatase_core_sf"/>
</dbReference>
<dbReference type="GO" id="GO:0004065">
    <property type="term" value="F:arylsulfatase activity"/>
    <property type="evidence" value="ECO:0007669"/>
    <property type="project" value="TreeGrafter"/>
</dbReference>
<dbReference type="PANTHER" id="PTHR42693">
    <property type="entry name" value="ARYLSULFATASE FAMILY MEMBER"/>
    <property type="match status" value="1"/>
</dbReference>
<gene>
    <name evidence="4" type="ORF">METZ01_LOCUS355666</name>
</gene>
<proteinExistence type="inferred from homology"/>
<dbReference type="PANTHER" id="PTHR42693:SF53">
    <property type="entry name" value="ENDO-4-O-SULFATASE"/>
    <property type="match status" value="1"/>
</dbReference>
<evidence type="ECO:0000313" key="4">
    <source>
        <dbReference type="EMBL" id="SVD02812.1"/>
    </source>
</evidence>
<keyword evidence="2" id="KW-0378">Hydrolase</keyword>
<evidence type="ECO:0000256" key="1">
    <source>
        <dbReference type="ARBA" id="ARBA00008779"/>
    </source>
</evidence>
<dbReference type="SUPFAM" id="SSF53649">
    <property type="entry name" value="Alkaline phosphatase-like"/>
    <property type="match status" value="1"/>
</dbReference>
<dbReference type="InterPro" id="IPR050738">
    <property type="entry name" value="Sulfatase"/>
</dbReference>
<dbReference type="AlphaFoldDB" id="A0A382RZS0"/>
<dbReference type="InterPro" id="IPR000917">
    <property type="entry name" value="Sulfatase_N"/>
</dbReference>
<reference evidence="4" key="1">
    <citation type="submission" date="2018-05" db="EMBL/GenBank/DDBJ databases">
        <authorList>
            <person name="Lanie J.A."/>
            <person name="Ng W.-L."/>
            <person name="Kazmierczak K.M."/>
            <person name="Andrzejewski T.M."/>
            <person name="Davidsen T.M."/>
            <person name="Wayne K.J."/>
            <person name="Tettelin H."/>
            <person name="Glass J.I."/>
            <person name="Rusch D."/>
            <person name="Podicherti R."/>
            <person name="Tsui H.-C.T."/>
            <person name="Winkler M.E."/>
        </authorList>
    </citation>
    <scope>NUCLEOTIDE SEQUENCE</scope>
</reference>
<dbReference type="Pfam" id="PF00884">
    <property type="entry name" value="Sulfatase"/>
    <property type="match status" value="1"/>
</dbReference>
<dbReference type="Gene3D" id="3.40.720.10">
    <property type="entry name" value="Alkaline Phosphatase, subunit A"/>
    <property type="match status" value="1"/>
</dbReference>
<comment type="similarity">
    <text evidence="1">Belongs to the sulfatase family.</text>
</comment>